<keyword evidence="4" id="KW-0804">Transcription</keyword>
<dbReference type="Pfam" id="PF06870">
    <property type="entry name" value="RNA_pol_I_A49"/>
    <property type="match status" value="1"/>
</dbReference>
<dbReference type="InterPro" id="IPR009668">
    <property type="entry name" value="RNA_pol-assoc_fac_A49-like"/>
</dbReference>
<feature type="compositionally biased region" description="Basic residues" evidence="6">
    <location>
        <begin position="1"/>
        <end position="10"/>
    </location>
</feature>
<feature type="region of interest" description="Disordered" evidence="6">
    <location>
        <begin position="1"/>
        <end position="31"/>
    </location>
</feature>
<protein>
    <submittedName>
        <fullName evidence="7">RNA polymerase I associated factor, A49-like protein</fullName>
    </submittedName>
</protein>
<comment type="similarity">
    <text evidence="2">Belongs to the eukaryotic RPA49/POLR1E RNA polymerase subunit family.</text>
</comment>
<evidence type="ECO:0000313" key="8">
    <source>
        <dbReference type="Proteomes" id="UP001303647"/>
    </source>
</evidence>
<dbReference type="GO" id="GO:0006351">
    <property type="term" value="P:DNA-templated transcription"/>
    <property type="evidence" value="ECO:0007669"/>
    <property type="project" value="InterPro"/>
</dbReference>
<comment type="caution">
    <text evidence="7">The sequence shown here is derived from an EMBL/GenBank/DDBJ whole genome shotgun (WGS) entry which is preliminary data.</text>
</comment>
<organism evidence="7 8">
    <name type="scientific">Corynascus novoguineensis</name>
    <dbReference type="NCBI Taxonomy" id="1126955"/>
    <lineage>
        <taxon>Eukaryota</taxon>
        <taxon>Fungi</taxon>
        <taxon>Dikarya</taxon>
        <taxon>Ascomycota</taxon>
        <taxon>Pezizomycotina</taxon>
        <taxon>Sordariomycetes</taxon>
        <taxon>Sordariomycetidae</taxon>
        <taxon>Sordariales</taxon>
        <taxon>Chaetomiaceae</taxon>
        <taxon>Corynascus</taxon>
    </lineage>
</organism>
<dbReference type="Proteomes" id="UP001303647">
    <property type="component" value="Unassembled WGS sequence"/>
</dbReference>
<gene>
    <name evidence="7" type="ORF">C7999DRAFT_40417</name>
</gene>
<keyword evidence="3" id="KW-0240">DNA-directed RNA polymerase</keyword>
<accession>A0AAN7CUZ5</accession>
<evidence type="ECO:0000256" key="1">
    <source>
        <dbReference type="ARBA" id="ARBA00004604"/>
    </source>
</evidence>
<proteinExistence type="inferred from homology"/>
<dbReference type="AlphaFoldDB" id="A0AAN7CUZ5"/>
<feature type="compositionally biased region" description="Polar residues" evidence="6">
    <location>
        <begin position="146"/>
        <end position="162"/>
    </location>
</feature>
<reference evidence="7" key="1">
    <citation type="journal article" date="2023" name="Mol. Phylogenet. Evol.">
        <title>Genome-scale phylogeny and comparative genomics of the fungal order Sordariales.</title>
        <authorList>
            <person name="Hensen N."/>
            <person name="Bonometti L."/>
            <person name="Westerberg I."/>
            <person name="Brannstrom I.O."/>
            <person name="Guillou S."/>
            <person name="Cros-Aarteil S."/>
            <person name="Calhoun S."/>
            <person name="Haridas S."/>
            <person name="Kuo A."/>
            <person name="Mondo S."/>
            <person name="Pangilinan J."/>
            <person name="Riley R."/>
            <person name="LaButti K."/>
            <person name="Andreopoulos B."/>
            <person name="Lipzen A."/>
            <person name="Chen C."/>
            <person name="Yan M."/>
            <person name="Daum C."/>
            <person name="Ng V."/>
            <person name="Clum A."/>
            <person name="Steindorff A."/>
            <person name="Ohm R.A."/>
            <person name="Martin F."/>
            <person name="Silar P."/>
            <person name="Natvig D.O."/>
            <person name="Lalanne C."/>
            <person name="Gautier V."/>
            <person name="Ament-Velasquez S.L."/>
            <person name="Kruys A."/>
            <person name="Hutchinson M.I."/>
            <person name="Powell A.J."/>
            <person name="Barry K."/>
            <person name="Miller A.N."/>
            <person name="Grigoriev I.V."/>
            <person name="Debuchy R."/>
            <person name="Gladieux P."/>
            <person name="Hiltunen Thoren M."/>
            <person name="Johannesson H."/>
        </authorList>
    </citation>
    <scope>NUCLEOTIDE SEQUENCE</scope>
    <source>
        <strain evidence="7">CBS 359.72</strain>
    </source>
</reference>
<feature type="region of interest" description="Disordered" evidence="6">
    <location>
        <begin position="64"/>
        <end position="92"/>
    </location>
</feature>
<feature type="region of interest" description="Disordered" evidence="6">
    <location>
        <begin position="145"/>
        <end position="165"/>
    </location>
</feature>
<sequence>MTNSAMKKRRRPEDETAHSKKKKVDLREQRPAVAPAFQVTKIQKPQVSPPVVALTPGISLSNSFPFDAYEKNERPTAKRRKSGGLPPPSEMALHSSAHRTVNYTAREERSKSVDTVLNHFLAVIDPRTGEVEVIQAKKMVVRGTVRSKQAPSEAMQVSSAKPTHSEMKMELGETFGTKKAKKAIQAVAENAMLAASSRGKLGDEDRALVDTIQNSSQHMATREELQAVVDKARPVPRGNFDADEIQDVYVPAQIIGAEVLNAVPVMDWQEKVRKLEPVQVPARFVAHRIVRVAGNEEDVQRLKLLRYLLWVITFWTTTRQGKERGTRSIARRDDLREALAPAPEVVIENIRRKFSDNGVMRKAHIDLLMTHCCVFASIIDNFEVNTLDLREDLKLEQKQLNQYFMEIGARMKQTKVGDKVNHIAKLALPLQFPRMRQPAKRR</sequence>
<dbReference type="GO" id="GO:0000428">
    <property type="term" value="C:DNA-directed RNA polymerase complex"/>
    <property type="evidence" value="ECO:0007669"/>
    <property type="project" value="UniProtKB-KW"/>
</dbReference>
<dbReference type="GO" id="GO:0005730">
    <property type="term" value="C:nucleolus"/>
    <property type="evidence" value="ECO:0007669"/>
    <property type="project" value="UniProtKB-SubCell"/>
</dbReference>
<evidence type="ECO:0000256" key="2">
    <source>
        <dbReference type="ARBA" id="ARBA00009430"/>
    </source>
</evidence>
<evidence type="ECO:0000256" key="5">
    <source>
        <dbReference type="ARBA" id="ARBA00023242"/>
    </source>
</evidence>
<dbReference type="PANTHER" id="PTHR14440">
    <property type="entry name" value="DNA-DIRECTED RNA POLYMERASE I SUBUNIT RPA49"/>
    <property type="match status" value="1"/>
</dbReference>
<dbReference type="GO" id="GO:0003677">
    <property type="term" value="F:DNA binding"/>
    <property type="evidence" value="ECO:0007669"/>
    <property type="project" value="InterPro"/>
</dbReference>
<evidence type="ECO:0000256" key="6">
    <source>
        <dbReference type="SAM" id="MobiDB-lite"/>
    </source>
</evidence>
<evidence type="ECO:0000313" key="7">
    <source>
        <dbReference type="EMBL" id="KAK4248410.1"/>
    </source>
</evidence>
<keyword evidence="5" id="KW-0539">Nucleus</keyword>
<keyword evidence="8" id="KW-1185">Reference proteome</keyword>
<evidence type="ECO:0000256" key="4">
    <source>
        <dbReference type="ARBA" id="ARBA00023163"/>
    </source>
</evidence>
<evidence type="ECO:0000256" key="3">
    <source>
        <dbReference type="ARBA" id="ARBA00022478"/>
    </source>
</evidence>
<reference evidence="7" key="2">
    <citation type="submission" date="2023-05" db="EMBL/GenBank/DDBJ databases">
        <authorList>
            <consortium name="Lawrence Berkeley National Laboratory"/>
            <person name="Steindorff A."/>
            <person name="Hensen N."/>
            <person name="Bonometti L."/>
            <person name="Westerberg I."/>
            <person name="Brannstrom I.O."/>
            <person name="Guillou S."/>
            <person name="Cros-Aarteil S."/>
            <person name="Calhoun S."/>
            <person name="Haridas S."/>
            <person name="Kuo A."/>
            <person name="Mondo S."/>
            <person name="Pangilinan J."/>
            <person name="Riley R."/>
            <person name="Labutti K."/>
            <person name="Andreopoulos B."/>
            <person name="Lipzen A."/>
            <person name="Chen C."/>
            <person name="Yanf M."/>
            <person name="Daum C."/>
            <person name="Ng V."/>
            <person name="Clum A."/>
            <person name="Ohm R."/>
            <person name="Martin F."/>
            <person name="Silar P."/>
            <person name="Natvig D."/>
            <person name="Lalanne C."/>
            <person name="Gautier V."/>
            <person name="Ament-Velasquez S.L."/>
            <person name="Kruys A."/>
            <person name="Hutchinson M.I."/>
            <person name="Powell A.J."/>
            <person name="Barry K."/>
            <person name="Miller A.N."/>
            <person name="Grigoriev I.V."/>
            <person name="Debuchy R."/>
            <person name="Gladieux P."/>
            <person name="Thoren M.H."/>
            <person name="Johannesson H."/>
        </authorList>
    </citation>
    <scope>NUCLEOTIDE SEQUENCE</scope>
    <source>
        <strain evidence="7">CBS 359.72</strain>
    </source>
</reference>
<comment type="subcellular location">
    <subcellularLocation>
        <location evidence="1">Nucleus</location>
        <location evidence="1">Nucleolus</location>
    </subcellularLocation>
</comment>
<name>A0AAN7CUZ5_9PEZI</name>
<dbReference type="EMBL" id="MU857638">
    <property type="protein sequence ID" value="KAK4248410.1"/>
    <property type="molecule type" value="Genomic_DNA"/>
</dbReference>